<dbReference type="RefSeq" id="WP_091029883.1">
    <property type="nucleotide sequence ID" value="NZ_FNAD01000002.1"/>
</dbReference>
<feature type="region of interest" description="Disordered" evidence="1">
    <location>
        <begin position="183"/>
        <end position="222"/>
    </location>
</feature>
<feature type="compositionally biased region" description="Pro residues" evidence="1">
    <location>
        <begin position="188"/>
        <end position="197"/>
    </location>
</feature>
<keyword evidence="2" id="KW-1133">Transmembrane helix</keyword>
<evidence type="ECO:0000313" key="4">
    <source>
        <dbReference type="EMBL" id="SDD22517.1"/>
    </source>
</evidence>
<keyword evidence="2" id="KW-0472">Membrane</keyword>
<feature type="chain" id="PRO_5011568618" evidence="3">
    <location>
        <begin position="24"/>
        <end position="258"/>
    </location>
</feature>
<evidence type="ECO:0000313" key="5">
    <source>
        <dbReference type="Proteomes" id="UP000198949"/>
    </source>
</evidence>
<name>A0A1G6T206_9ACTN</name>
<feature type="region of interest" description="Disordered" evidence="1">
    <location>
        <begin position="141"/>
        <end position="162"/>
    </location>
</feature>
<proteinExistence type="predicted"/>
<gene>
    <name evidence="4" type="ORF">SAMN05216270_102408</name>
</gene>
<feature type="signal peptide" evidence="3">
    <location>
        <begin position="1"/>
        <end position="23"/>
    </location>
</feature>
<reference evidence="5" key="1">
    <citation type="submission" date="2016-10" db="EMBL/GenBank/DDBJ databases">
        <authorList>
            <person name="Varghese N."/>
            <person name="Submissions S."/>
        </authorList>
    </citation>
    <scope>NUCLEOTIDE SEQUENCE [LARGE SCALE GENOMIC DNA]</scope>
    <source>
        <strain evidence="5">CGMCC 4.3516</strain>
    </source>
</reference>
<dbReference type="CDD" id="cd00161">
    <property type="entry name" value="beta-trefoil_Ricin-like"/>
    <property type="match status" value="1"/>
</dbReference>
<dbReference type="NCBIfam" id="TIGR01167">
    <property type="entry name" value="LPXTG_anchor"/>
    <property type="match status" value="1"/>
</dbReference>
<accession>A0A1G6T206</accession>
<feature type="transmembrane region" description="Helical" evidence="2">
    <location>
        <begin position="225"/>
        <end position="247"/>
    </location>
</feature>
<evidence type="ECO:0000256" key="1">
    <source>
        <dbReference type="SAM" id="MobiDB-lite"/>
    </source>
</evidence>
<dbReference type="STRING" id="58114.SAMN05216270_102408"/>
<keyword evidence="3" id="KW-0732">Signal</keyword>
<evidence type="ECO:0000256" key="2">
    <source>
        <dbReference type="SAM" id="Phobius"/>
    </source>
</evidence>
<keyword evidence="5" id="KW-1185">Reference proteome</keyword>
<dbReference type="AlphaFoldDB" id="A0A1G6T206"/>
<dbReference type="EMBL" id="FNAD01000002">
    <property type="protein sequence ID" value="SDD22517.1"/>
    <property type="molecule type" value="Genomic_DNA"/>
</dbReference>
<keyword evidence="2" id="KW-0812">Transmembrane</keyword>
<evidence type="ECO:0000256" key="3">
    <source>
        <dbReference type="SAM" id="SignalP"/>
    </source>
</evidence>
<dbReference type="Proteomes" id="UP000198949">
    <property type="component" value="Unassembled WGS sequence"/>
</dbReference>
<organism evidence="4 5">
    <name type="scientific">Glycomyces harbinensis</name>
    <dbReference type="NCBI Taxonomy" id="58114"/>
    <lineage>
        <taxon>Bacteria</taxon>
        <taxon>Bacillati</taxon>
        <taxon>Actinomycetota</taxon>
        <taxon>Actinomycetes</taxon>
        <taxon>Glycomycetales</taxon>
        <taxon>Glycomycetaceae</taxon>
        <taxon>Glycomyces</taxon>
    </lineage>
</organism>
<sequence length="258" mass="26880">MKFLLLPAVAAAAVVLSSAPASAQEIPSGPVLIHLKDFPQFPLAWDEDRGAHLGEEGSLWVLEPVAEEALTPLGEYRLVHHESGECLDAGGLSDGVHARLDLVDCADAEPWSVVYDTVPANADYRFATPEGYLMGLEHDEAGEEAASETGAPAREEHSGVPTGGAEVFALDVSESRHSHEWLFAAGPDVPPSSPPSETPSDSASPSEAPSQESPAPAPQLPQTGAAVGAAVGAGAIALAGGTALVLWRQRRRALRGHW</sequence>
<feature type="compositionally biased region" description="Low complexity" evidence="1">
    <location>
        <begin position="198"/>
        <end position="222"/>
    </location>
</feature>
<protein>
    <submittedName>
        <fullName evidence="4">LPXTG-motif cell wall anchor domain-containing protein</fullName>
    </submittedName>
</protein>